<feature type="transmembrane region" description="Helical" evidence="7">
    <location>
        <begin position="343"/>
        <end position="361"/>
    </location>
</feature>
<evidence type="ECO:0000313" key="10">
    <source>
        <dbReference type="EMBL" id="KAL1515199.1"/>
    </source>
</evidence>
<keyword evidence="4 7" id="KW-1133">Transmembrane helix</keyword>
<evidence type="ECO:0000256" key="2">
    <source>
        <dbReference type="ARBA" id="ARBA00022448"/>
    </source>
</evidence>
<dbReference type="Proteomes" id="UP001515480">
    <property type="component" value="Unassembled WGS sequence"/>
</dbReference>
<dbReference type="EMBL" id="JBGBPQ010000012">
    <property type="protein sequence ID" value="KAL1515199.1"/>
    <property type="molecule type" value="Genomic_DNA"/>
</dbReference>
<keyword evidence="2" id="KW-0813">Transport</keyword>
<keyword evidence="11" id="KW-1185">Reference proteome</keyword>
<dbReference type="Gene3D" id="1.20.1250.20">
    <property type="entry name" value="MFS general substrate transporter like domains"/>
    <property type="match status" value="1"/>
</dbReference>
<dbReference type="InterPro" id="IPR011701">
    <property type="entry name" value="MFS"/>
</dbReference>
<protein>
    <recommendedName>
        <fullName evidence="9">Major facilitator superfamily (MFS) profile domain-containing protein</fullName>
    </recommendedName>
</protein>
<reference evidence="10 11" key="1">
    <citation type="journal article" date="2024" name="Science">
        <title>Giant polyketide synthase enzymes in the biosynthesis of giant marine polyether toxins.</title>
        <authorList>
            <person name="Fallon T.R."/>
            <person name="Shende V.V."/>
            <person name="Wierzbicki I.H."/>
            <person name="Pendleton A.L."/>
            <person name="Watervoot N.F."/>
            <person name="Auber R.P."/>
            <person name="Gonzalez D.J."/>
            <person name="Wisecaver J.H."/>
            <person name="Moore B.S."/>
        </authorList>
    </citation>
    <scope>NUCLEOTIDE SEQUENCE [LARGE SCALE GENOMIC DNA]</scope>
    <source>
        <strain evidence="10 11">12B1</strain>
    </source>
</reference>
<keyword evidence="3 7" id="KW-0812">Transmembrane</keyword>
<dbReference type="PANTHER" id="PTHR23504:SF15">
    <property type="entry name" value="MAJOR FACILITATOR SUPERFAMILY (MFS) PROFILE DOMAIN-CONTAINING PROTEIN"/>
    <property type="match status" value="1"/>
</dbReference>
<evidence type="ECO:0000256" key="6">
    <source>
        <dbReference type="SAM" id="MobiDB-lite"/>
    </source>
</evidence>
<dbReference type="GO" id="GO:0016020">
    <property type="term" value="C:membrane"/>
    <property type="evidence" value="ECO:0007669"/>
    <property type="project" value="UniProtKB-SubCell"/>
</dbReference>
<evidence type="ECO:0000256" key="7">
    <source>
        <dbReference type="SAM" id="Phobius"/>
    </source>
</evidence>
<dbReference type="PROSITE" id="PS50850">
    <property type="entry name" value="MFS"/>
    <property type="match status" value="1"/>
</dbReference>
<evidence type="ECO:0000256" key="1">
    <source>
        <dbReference type="ARBA" id="ARBA00004141"/>
    </source>
</evidence>
<feature type="transmembrane region" description="Helical" evidence="7">
    <location>
        <begin position="221"/>
        <end position="243"/>
    </location>
</feature>
<name>A0AB34J9G3_PRYPA</name>
<feature type="transmembrane region" description="Helical" evidence="7">
    <location>
        <begin position="393"/>
        <end position="415"/>
    </location>
</feature>
<feature type="compositionally biased region" description="Basic and acidic residues" evidence="6">
    <location>
        <begin position="54"/>
        <end position="65"/>
    </location>
</feature>
<dbReference type="GO" id="GO:0022857">
    <property type="term" value="F:transmembrane transporter activity"/>
    <property type="evidence" value="ECO:0007669"/>
    <property type="project" value="InterPro"/>
</dbReference>
<comment type="subcellular location">
    <subcellularLocation>
        <location evidence="1">Membrane</location>
        <topology evidence="1">Multi-pass membrane protein</topology>
    </subcellularLocation>
</comment>
<evidence type="ECO:0000256" key="8">
    <source>
        <dbReference type="SAM" id="SignalP"/>
    </source>
</evidence>
<gene>
    <name evidence="10" type="ORF">AB1Y20_004260</name>
</gene>
<evidence type="ECO:0000313" key="11">
    <source>
        <dbReference type="Proteomes" id="UP001515480"/>
    </source>
</evidence>
<feature type="signal peptide" evidence="8">
    <location>
        <begin position="1"/>
        <end position="22"/>
    </location>
</feature>
<feature type="domain" description="Major facilitator superfamily (MFS) profile" evidence="9">
    <location>
        <begin position="85"/>
        <end position="495"/>
    </location>
</feature>
<accession>A0AB34J9G3</accession>
<dbReference type="AlphaFoldDB" id="A0AB34J9G3"/>
<evidence type="ECO:0000259" key="9">
    <source>
        <dbReference type="PROSITE" id="PS50850"/>
    </source>
</evidence>
<feature type="transmembrane region" description="Helical" evidence="7">
    <location>
        <begin position="466"/>
        <end position="487"/>
    </location>
</feature>
<organism evidence="10 11">
    <name type="scientific">Prymnesium parvum</name>
    <name type="common">Toxic golden alga</name>
    <dbReference type="NCBI Taxonomy" id="97485"/>
    <lineage>
        <taxon>Eukaryota</taxon>
        <taxon>Haptista</taxon>
        <taxon>Haptophyta</taxon>
        <taxon>Prymnesiophyceae</taxon>
        <taxon>Prymnesiales</taxon>
        <taxon>Prymnesiaceae</taxon>
        <taxon>Prymnesium</taxon>
    </lineage>
</organism>
<proteinExistence type="predicted"/>
<evidence type="ECO:0000256" key="4">
    <source>
        <dbReference type="ARBA" id="ARBA00022989"/>
    </source>
</evidence>
<evidence type="ECO:0000256" key="3">
    <source>
        <dbReference type="ARBA" id="ARBA00022692"/>
    </source>
</evidence>
<sequence length="495" mass="52349">MSLASLLTLLVTLLGLFSAASSRSEASTLPPLPPNPPTSVRRHHPSMRPALLASRRERVPPRVEKAPPAAEEAKPAFTRPSFKWALLHNWMYFLALGLAIPVLPRVISAIVNADGSSDVSPASSIVSGDVEALDKLLTFLFVGFLGSLSDVYGRKPLMAYSALGFAITCWLQGCASRRLSLLYVADLVDGMSSCMNNVCQAYVTDASPPDRRAANLGIFQACAPLGLSVAGAFILGFPLSAVIQQKYGYSAPLKAAALVGVLNFLIVVFFTPESLPAAHRVASKVDLATANPLGTLSLLFRRTPLLRAATTAFFLIWFGNACINSIFGNYVNHLFKWGPAESAPLLVLVGLMIAIAPPLLGPRLGLKLSIQVGAVVYGLGLLATAFASSPPSLVYSVLFTSVGCICIPALVAFIANQAQPNERGALLGGLETLQELCLALAHSTYGRVFGYFISDKAPIRLPGAPFILAAVALFAGFGTMTATFSSLPDQASKFL</sequence>
<feature type="transmembrane region" description="Helical" evidence="7">
    <location>
        <begin position="368"/>
        <end position="387"/>
    </location>
</feature>
<feature type="transmembrane region" description="Helical" evidence="7">
    <location>
        <begin position="90"/>
        <end position="111"/>
    </location>
</feature>
<dbReference type="InterPro" id="IPR036259">
    <property type="entry name" value="MFS_trans_sf"/>
</dbReference>
<dbReference type="Pfam" id="PF07690">
    <property type="entry name" value="MFS_1"/>
    <property type="match status" value="1"/>
</dbReference>
<keyword evidence="5 7" id="KW-0472">Membrane</keyword>
<comment type="caution">
    <text evidence="10">The sequence shown here is derived from an EMBL/GenBank/DDBJ whole genome shotgun (WGS) entry which is preliminary data.</text>
</comment>
<feature type="transmembrane region" description="Helical" evidence="7">
    <location>
        <begin position="305"/>
        <end position="331"/>
    </location>
</feature>
<dbReference type="InterPro" id="IPR020846">
    <property type="entry name" value="MFS_dom"/>
</dbReference>
<dbReference type="SUPFAM" id="SSF103473">
    <property type="entry name" value="MFS general substrate transporter"/>
    <property type="match status" value="1"/>
</dbReference>
<feature type="chain" id="PRO_5044336606" description="Major facilitator superfamily (MFS) profile domain-containing protein" evidence="8">
    <location>
        <begin position="23"/>
        <end position="495"/>
    </location>
</feature>
<dbReference type="PANTHER" id="PTHR23504">
    <property type="entry name" value="MAJOR FACILITATOR SUPERFAMILY DOMAIN-CONTAINING PROTEIN 10"/>
    <property type="match status" value="1"/>
</dbReference>
<keyword evidence="8" id="KW-0732">Signal</keyword>
<feature type="region of interest" description="Disordered" evidence="6">
    <location>
        <begin position="24"/>
        <end position="70"/>
    </location>
</feature>
<feature type="transmembrane region" description="Helical" evidence="7">
    <location>
        <begin position="249"/>
        <end position="270"/>
    </location>
</feature>
<evidence type="ECO:0000256" key="5">
    <source>
        <dbReference type="ARBA" id="ARBA00023136"/>
    </source>
</evidence>